<keyword evidence="1" id="KW-1133">Transmembrane helix</keyword>
<reference evidence="2" key="1">
    <citation type="submission" date="2006-07" db="EMBL/GenBank/DDBJ databases">
        <title>Complete sequence of Thiomicrospira crunogena XCL-2.</title>
        <authorList>
            <consortium name="US DOE Joint Genome Institute"/>
            <person name="Copeland A."/>
            <person name="Lucas S."/>
            <person name="Lapidus A."/>
            <person name="Barry K."/>
            <person name="Detter J.C."/>
            <person name="Glavina del Rio T."/>
            <person name="Hammon N."/>
            <person name="Israni S."/>
            <person name="Dalin E."/>
            <person name="Tice H."/>
            <person name="Pitluck S."/>
            <person name="Chain P."/>
            <person name="Malfatti S."/>
            <person name="Shin M."/>
            <person name="Vergez L."/>
            <person name="Schmutz J."/>
            <person name="Larimer F."/>
            <person name="Land M."/>
            <person name="Hauser L."/>
            <person name="Kyrpides N."/>
            <person name="Lykidis A."/>
            <person name="Scott K.M."/>
            <person name="Sievert S."/>
            <person name="Kerfeld C."/>
            <person name="Freyermuth S."/>
            <person name="Dobrinski K."/>
            <person name="Boller A."/>
            <person name="Fitzpatrick K."/>
            <person name="Thoma P."/>
            <person name="Moore J."/>
            <person name="Richardson P."/>
        </authorList>
    </citation>
    <scope>NUCLEOTIDE SEQUENCE</scope>
    <source>
        <strain evidence="2">XCL-2</strain>
    </source>
</reference>
<feature type="transmembrane region" description="Helical" evidence="1">
    <location>
        <begin position="12"/>
        <end position="30"/>
    </location>
</feature>
<dbReference type="HOGENOM" id="CLU_041785_2_0_6"/>
<feature type="transmembrane region" description="Helical" evidence="1">
    <location>
        <begin position="79"/>
        <end position="98"/>
    </location>
</feature>
<proteinExistence type="predicted"/>
<feature type="transmembrane region" description="Helical" evidence="1">
    <location>
        <begin position="279"/>
        <end position="299"/>
    </location>
</feature>
<dbReference type="InterPro" id="IPR010266">
    <property type="entry name" value="NnrS"/>
</dbReference>
<dbReference type="STRING" id="317025.Tcr_2181"/>
<sequence>MFFFDRAFRSFFLGGSLFAAVAMFVWWLNYPQSSSSFSDVSLMLWHAHEMVFGYALATVTGFLLTAVMNWTRSDSASGVPLMGLFLLWLSARIGFLWGAPLETIMALDMLFNLGLFLHFAWPVYRRKLWAQTGLSVKFLLLIFANGVFYIGALGWLDNADLWGVVLGLFLVLAINLTMIRRLVPFFTEKALGLVERPNSDLLDKLALTGFLALMVAATFFPTHWLTTVIAWPLAAVHILRFKVWYHPKVWSVVLLWPLHFSYGFMIFGMLLYGFAGLNWVAPSLALHALAAGGIGLLCSSIMARISLGHTNRNVFDPPKAVVWVFGILAAAAFVRVVLPILDAGHYVLWMHLSQLGWVIAFGLLTILYAPILARPSPEKDTGIRL</sequence>
<organism evidence="2">
    <name type="scientific">Hydrogenovibrio crunogenus (strain DSM 25203 / XCL-2)</name>
    <name type="common">Thiomicrospira crunogena</name>
    <dbReference type="NCBI Taxonomy" id="317025"/>
    <lineage>
        <taxon>Bacteria</taxon>
        <taxon>Pseudomonadati</taxon>
        <taxon>Pseudomonadota</taxon>
        <taxon>Gammaproteobacteria</taxon>
        <taxon>Thiotrichales</taxon>
        <taxon>Piscirickettsiaceae</taxon>
        <taxon>Hydrogenovibrio</taxon>
    </lineage>
</organism>
<dbReference type="AlphaFoldDB" id="Q31DK4"/>
<dbReference type="eggNOG" id="COG3213">
    <property type="taxonomic scope" value="Bacteria"/>
</dbReference>
<feature type="transmembrane region" description="Helical" evidence="1">
    <location>
        <begin position="136"/>
        <end position="155"/>
    </location>
</feature>
<dbReference type="KEGG" id="tcx:Tcr_2181"/>
<evidence type="ECO:0000313" key="2">
    <source>
        <dbReference type="EMBL" id="ABB42769.1"/>
    </source>
</evidence>
<name>Q31DK4_HYDCU</name>
<feature type="transmembrane region" description="Helical" evidence="1">
    <location>
        <begin position="104"/>
        <end position="124"/>
    </location>
</feature>
<gene>
    <name evidence="2" type="ordered locus">Tcr_2181</name>
</gene>
<feature type="transmembrane region" description="Helical" evidence="1">
    <location>
        <begin position="161"/>
        <end position="180"/>
    </location>
</feature>
<keyword evidence="1" id="KW-0472">Membrane</keyword>
<accession>Q31DK4</accession>
<protein>
    <submittedName>
        <fullName evidence="2">NnrS family protein</fullName>
    </submittedName>
</protein>
<keyword evidence="1" id="KW-0812">Transmembrane</keyword>
<feature type="transmembrane region" description="Helical" evidence="1">
    <location>
        <begin position="320"/>
        <end position="341"/>
    </location>
</feature>
<dbReference type="OrthoDB" id="9770040at2"/>
<evidence type="ECO:0000256" key="1">
    <source>
        <dbReference type="SAM" id="Phobius"/>
    </source>
</evidence>
<dbReference type="Pfam" id="PF05940">
    <property type="entry name" value="NnrS"/>
    <property type="match status" value="1"/>
</dbReference>
<feature type="transmembrane region" description="Helical" evidence="1">
    <location>
        <begin position="252"/>
        <end position="273"/>
    </location>
</feature>
<feature type="transmembrane region" description="Helical" evidence="1">
    <location>
        <begin position="50"/>
        <end position="67"/>
    </location>
</feature>
<dbReference type="EMBL" id="CP000109">
    <property type="protein sequence ID" value="ABB42769.1"/>
    <property type="molecule type" value="Genomic_DNA"/>
</dbReference>
<feature type="transmembrane region" description="Helical" evidence="1">
    <location>
        <begin position="347"/>
        <end position="369"/>
    </location>
</feature>